<dbReference type="PROSITE" id="PS50853">
    <property type="entry name" value="FN3"/>
    <property type="match status" value="1"/>
</dbReference>
<dbReference type="PANTHER" id="PTHR45080:SF4">
    <property type="entry name" value="GH03113P"/>
    <property type="match status" value="1"/>
</dbReference>
<dbReference type="FunCoup" id="A0A2J7RSJ2">
    <property type="interactions" value="1"/>
</dbReference>
<dbReference type="InterPro" id="IPR003961">
    <property type="entry name" value="FN3_dom"/>
</dbReference>
<evidence type="ECO:0000259" key="5">
    <source>
        <dbReference type="PROSITE" id="PS50853"/>
    </source>
</evidence>
<dbReference type="GO" id="GO:0043025">
    <property type="term" value="C:neuronal cell body"/>
    <property type="evidence" value="ECO:0007669"/>
    <property type="project" value="TreeGrafter"/>
</dbReference>
<dbReference type="SUPFAM" id="SSF49265">
    <property type="entry name" value="Fibronectin type III"/>
    <property type="match status" value="1"/>
</dbReference>
<dbReference type="InterPro" id="IPR003598">
    <property type="entry name" value="Ig_sub2"/>
</dbReference>
<dbReference type="STRING" id="105785.A0A2J7RSJ2"/>
<evidence type="ECO:0000256" key="2">
    <source>
        <dbReference type="ARBA" id="ARBA00023319"/>
    </source>
</evidence>
<dbReference type="InterPro" id="IPR013783">
    <property type="entry name" value="Ig-like_fold"/>
</dbReference>
<dbReference type="InterPro" id="IPR036116">
    <property type="entry name" value="FN3_sf"/>
</dbReference>
<dbReference type="CDD" id="cd00063">
    <property type="entry name" value="FN3"/>
    <property type="match status" value="1"/>
</dbReference>
<dbReference type="InterPro" id="IPR050958">
    <property type="entry name" value="Cell_Adh-Cytoskel_Orgn"/>
</dbReference>
<dbReference type="EMBL" id="NEVH01000258">
    <property type="protein sequence ID" value="PNF43798.1"/>
    <property type="molecule type" value="Genomic_DNA"/>
</dbReference>
<proteinExistence type="predicted"/>
<feature type="signal peptide" evidence="3">
    <location>
        <begin position="1"/>
        <end position="21"/>
    </location>
</feature>
<dbReference type="OrthoDB" id="10062932at2759"/>
<evidence type="ECO:0000256" key="3">
    <source>
        <dbReference type="SAM" id="SignalP"/>
    </source>
</evidence>
<dbReference type="InterPro" id="IPR003599">
    <property type="entry name" value="Ig_sub"/>
</dbReference>
<protein>
    <recommendedName>
        <fullName evidence="8">Neurotrimin</fullName>
    </recommendedName>
</protein>
<dbReference type="Pfam" id="PF13927">
    <property type="entry name" value="Ig_3"/>
    <property type="match status" value="1"/>
</dbReference>
<sequence>MYALKMITVQVLLLSSGPCSAREPYFRSVPTTVKTSENDTVLLPCYVNDLGYNAVRWWWENQLVADSSNPGLVSSPRIKMLPNNTLQVSDLQAEDTGEYKCQIIRPEPWGPIQQVHAIEVLYPPSVTPIPEEGLLEVQLGEEVVMGCSASGVPHPIVTWSNEGEEMQLLDNRPILRFQAHTRHLAGLYQCIAINGVGSPATATIQLRILFPPEIEVERPWVHAAPGIRSELVCNVLADPDAKVIWLKNDVPVITSTRVVELSTKNKYTLLLRTVHPLDFGYFKCRAMNELGVNEKIIQLSGVANPAIFKNESGVPSETNYTLIWEVDSYSSIIEYNLLFQRYSPHTKGHEWTKLIIPADSSSPGPIHSKSYTLTGLSIATVYEAMILSRNRFGWSKPSAILRFGTEGADFGYDEHVLPTETKSEDNIIRAELAAILRQTNLGTSSQASFIFTMLFLIFRLWV</sequence>
<dbReference type="SUPFAM" id="SSF48726">
    <property type="entry name" value="Immunoglobulin"/>
    <property type="match status" value="3"/>
</dbReference>
<dbReference type="PANTHER" id="PTHR45080">
    <property type="entry name" value="CONTACTIN 5"/>
    <property type="match status" value="1"/>
</dbReference>
<evidence type="ECO:0000313" key="6">
    <source>
        <dbReference type="EMBL" id="PNF43798.1"/>
    </source>
</evidence>
<dbReference type="EMBL" id="NEVH01000258">
    <property type="protein sequence ID" value="PNF43800.1"/>
    <property type="molecule type" value="Genomic_DNA"/>
</dbReference>
<evidence type="ECO:0000313" key="7">
    <source>
        <dbReference type="Proteomes" id="UP000235965"/>
    </source>
</evidence>
<dbReference type="CDD" id="cd00096">
    <property type="entry name" value="Ig"/>
    <property type="match status" value="1"/>
</dbReference>
<dbReference type="InParanoid" id="A0A2J7RSJ2"/>
<feature type="domain" description="Ig-like" evidence="4">
    <location>
        <begin position="212"/>
        <end position="300"/>
    </location>
</feature>
<evidence type="ECO:0000256" key="1">
    <source>
        <dbReference type="ARBA" id="ARBA00022737"/>
    </source>
</evidence>
<accession>A0A2J7RSJ2</accession>
<feature type="domain" description="Ig-like" evidence="4">
    <location>
        <begin position="24"/>
        <end position="103"/>
    </location>
</feature>
<dbReference type="SMART" id="SM00408">
    <property type="entry name" value="IGc2"/>
    <property type="match status" value="3"/>
</dbReference>
<comment type="caution">
    <text evidence="6">The sequence shown here is derived from an EMBL/GenBank/DDBJ whole genome shotgun (WGS) entry which is preliminary data.</text>
</comment>
<keyword evidence="3" id="KW-0732">Signal</keyword>
<evidence type="ECO:0008006" key="8">
    <source>
        <dbReference type="Google" id="ProtNLM"/>
    </source>
</evidence>
<gene>
    <name evidence="6" type="ORF">B7P43_G09751</name>
</gene>
<dbReference type="GO" id="GO:0008046">
    <property type="term" value="F:axon guidance receptor activity"/>
    <property type="evidence" value="ECO:0007669"/>
    <property type="project" value="TreeGrafter"/>
</dbReference>
<dbReference type="GO" id="GO:0050808">
    <property type="term" value="P:synapse organization"/>
    <property type="evidence" value="ECO:0007669"/>
    <property type="project" value="TreeGrafter"/>
</dbReference>
<dbReference type="Gene3D" id="2.60.40.10">
    <property type="entry name" value="Immunoglobulins"/>
    <property type="match status" value="4"/>
</dbReference>
<organism evidence="6 7">
    <name type="scientific">Cryptotermes secundus</name>
    <dbReference type="NCBI Taxonomy" id="105785"/>
    <lineage>
        <taxon>Eukaryota</taxon>
        <taxon>Metazoa</taxon>
        <taxon>Ecdysozoa</taxon>
        <taxon>Arthropoda</taxon>
        <taxon>Hexapoda</taxon>
        <taxon>Insecta</taxon>
        <taxon>Pterygota</taxon>
        <taxon>Neoptera</taxon>
        <taxon>Polyneoptera</taxon>
        <taxon>Dictyoptera</taxon>
        <taxon>Blattodea</taxon>
        <taxon>Blattoidea</taxon>
        <taxon>Termitoidae</taxon>
        <taxon>Kalotermitidae</taxon>
        <taxon>Cryptotermitinae</taxon>
        <taxon>Cryptotermes</taxon>
    </lineage>
</organism>
<keyword evidence="1" id="KW-0677">Repeat</keyword>
<dbReference type="SMART" id="SM00409">
    <property type="entry name" value="IG"/>
    <property type="match status" value="3"/>
</dbReference>
<dbReference type="GO" id="GO:0005886">
    <property type="term" value="C:plasma membrane"/>
    <property type="evidence" value="ECO:0007669"/>
    <property type="project" value="TreeGrafter"/>
</dbReference>
<feature type="domain" description="Fibronectin type-III" evidence="5">
    <location>
        <begin position="301"/>
        <end position="408"/>
    </location>
</feature>
<dbReference type="GO" id="GO:0030424">
    <property type="term" value="C:axon"/>
    <property type="evidence" value="ECO:0007669"/>
    <property type="project" value="TreeGrafter"/>
</dbReference>
<dbReference type="AlphaFoldDB" id="A0A2J7RSJ2"/>
<evidence type="ECO:0000259" key="4">
    <source>
        <dbReference type="PROSITE" id="PS50835"/>
    </source>
</evidence>
<feature type="domain" description="Ig-like" evidence="4">
    <location>
        <begin position="124"/>
        <end position="205"/>
    </location>
</feature>
<keyword evidence="7" id="KW-1185">Reference proteome</keyword>
<dbReference type="InterPro" id="IPR036179">
    <property type="entry name" value="Ig-like_dom_sf"/>
</dbReference>
<dbReference type="Proteomes" id="UP000235965">
    <property type="component" value="Unassembled WGS sequence"/>
</dbReference>
<dbReference type="PROSITE" id="PS50835">
    <property type="entry name" value="IG_LIKE"/>
    <property type="match status" value="3"/>
</dbReference>
<feature type="chain" id="PRO_5014559458" description="Neurotrimin" evidence="3">
    <location>
        <begin position="22"/>
        <end position="462"/>
    </location>
</feature>
<dbReference type="InterPro" id="IPR013098">
    <property type="entry name" value="Ig_I-set"/>
</dbReference>
<dbReference type="GO" id="GO:0007156">
    <property type="term" value="P:homophilic cell adhesion via plasma membrane adhesion molecules"/>
    <property type="evidence" value="ECO:0007669"/>
    <property type="project" value="TreeGrafter"/>
</dbReference>
<dbReference type="InterPro" id="IPR007110">
    <property type="entry name" value="Ig-like_dom"/>
</dbReference>
<name>A0A2J7RSJ2_9NEOP</name>
<reference evidence="6 7" key="1">
    <citation type="submission" date="2017-12" db="EMBL/GenBank/DDBJ databases">
        <title>Hemimetabolous genomes reveal molecular basis of termite eusociality.</title>
        <authorList>
            <person name="Harrison M.C."/>
            <person name="Jongepier E."/>
            <person name="Robertson H.M."/>
            <person name="Arning N."/>
            <person name="Bitard-Feildel T."/>
            <person name="Chao H."/>
            <person name="Childers C.P."/>
            <person name="Dinh H."/>
            <person name="Doddapaneni H."/>
            <person name="Dugan S."/>
            <person name="Gowin J."/>
            <person name="Greiner C."/>
            <person name="Han Y."/>
            <person name="Hu H."/>
            <person name="Hughes D.S.T."/>
            <person name="Huylmans A.-K."/>
            <person name="Kemena C."/>
            <person name="Kremer L.P.M."/>
            <person name="Lee S.L."/>
            <person name="Lopez-Ezquerra A."/>
            <person name="Mallet L."/>
            <person name="Monroy-Kuhn J.M."/>
            <person name="Moser A."/>
            <person name="Murali S.C."/>
            <person name="Muzny D.M."/>
            <person name="Otani S."/>
            <person name="Piulachs M.-D."/>
            <person name="Poelchau M."/>
            <person name="Qu J."/>
            <person name="Schaub F."/>
            <person name="Wada-Katsumata A."/>
            <person name="Worley K.C."/>
            <person name="Xie Q."/>
            <person name="Ylla G."/>
            <person name="Poulsen M."/>
            <person name="Gibbs R.A."/>
            <person name="Schal C."/>
            <person name="Richards S."/>
            <person name="Belles X."/>
            <person name="Korb J."/>
            <person name="Bornberg-Bauer E."/>
        </authorList>
    </citation>
    <scope>NUCLEOTIDE SEQUENCE [LARGE SCALE GENOMIC DNA]</scope>
    <source>
        <tissue evidence="6">Whole body</tissue>
    </source>
</reference>
<keyword evidence="2" id="KW-0393">Immunoglobulin domain</keyword>
<dbReference type="Pfam" id="PF07679">
    <property type="entry name" value="I-set"/>
    <property type="match status" value="2"/>
</dbReference>